<dbReference type="InterPro" id="IPR050313">
    <property type="entry name" value="Carb_Metab_HTH_regulators"/>
</dbReference>
<accession>A0A380LKJ2</accession>
<dbReference type="PANTHER" id="PTHR30363:SF44">
    <property type="entry name" value="AGA OPERON TRANSCRIPTIONAL REPRESSOR-RELATED"/>
    <property type="match status" value="1"/>
</dbReference>
<keyword evidence="3" id="KW-0804">Transcription</keyword>
<dbReference type="AlphaFoldDB" id="A0A380LKJ2"/>
<organism evidence="5 6">
    <name type="scientific">Faecalicoccus pleomorphus</name>
    <dbReference type="NCBI Taxonomy" id="1323"/>
    <lineage>
        <taxon>Bacteria</taxon>
        <taxon>Bacillati</taxon>
        <taxon>Bacillota</taxon>
        <taxon>Erysipelotrichia</taxon>
        <taxon>Erysipelotrichales</taxon>
        <taxon>Erysipelotrichaceae</taxon>
        <taxon>Faecalicoccus</taxon>
    </lineage>
</organism>
<protein>
    <submittedName>
        <fullName evidence="5">DeoR family transcriptional regulator</fullName>
    </submittedName>
</protein>
<evidence type="ECO:0000313" key="5">
    <source>
        <dbReference type="EMBL" id="SUO04414.1"/>
    </source>
</evidence>
<keyword evidence="2" id="KW-0238">DNA-binding</keyword>
<proteinExistence type="predicted"/>
<dbReference type="InterPro" id="IPR037171">
    <property type="entry name" value="NagB/RpiA_transferase-like"/>
</dbReference>
<dbReference type="InterPro" id="IPR001034">
    <property type="entry name" value="DeoR_HTH"/>
</dbReference>
<dbReference type="InterPro" id="IPR018356">
    <property type="entry name" value="Tscrpt_reg_HTH_DeoR_CS"/>
</dbReference>
<dbReference type="EMBL" id="UHFX01000003">
    <property type="protein sequence ID" value="SUO04414.1"/>
    <property type="molecule type" value="Genomic_DNA"/>
</dbReference>
<dbReference type="InterPro" id="IPR014036">
    <property type="entry name" value="DeoR-like_C"/>
</dbReference>
<dbReference type="SMART" id="SM01134">
    <property type="entry name" value="DeoRC"/>
    <property type="match status" value="1"/>
</dbReference>
<gene>
    <name evidence="5" type="primary">glpR_2</name>
    <name evidence="5" type="ORF">NCTC11087_01327</name>
</gene>
<dbReference type="Gene3D" id="3.40.50.1360">
    <property type="match status" value="1"/>
</dbReference>
<reference evidence="5 6" key="1">
    <citation type="submission" date="2018-06" db="EMBL/GenBank/DDBJ databases">
        <authorList>
            <consortium name="Pathogen Informatics"/>
            <person name="Doyle S."/>
        </authorList>
    </citation>
    <scope>NUCLEOTIDE SEQUENCE [LARGE SCALE GENOMIC DNA]</scope>
    <source>
        <strain evidence="5 6">NCTC11087</strain>
    </source>
</reference>
<dbReference type="RefSeq" id="WP_022789463.1">
    <property type="nucleotide sequence ID" value="NZ_CBCTMB010000005.1"/>
</dbReference>
<evidence type="ECO:0000256" key="2">
    <source>
        <dbReference type="ARBA" id="ARBA00023125"/>
    </source>
</evidence>
<dbReference type="SUPFAM" id="SSF100950">
    <property type="entry name" value="NagB/RpiA/CoA transferase-like"/>
    <property type="match status" value="1"/>
</dbReference>
<sequence length="251" mass="28434">MSRKKELRQSKIRQILLEESRVRVIDLARRLGVTPETLRNDISEMEAQSLLIREHGYARIQNPMQETPLLFRNQENAEAKKRVGIRALNEIQDGSVVFLDSGSTVLLGIPALQGKKSLTIVTNSLPLAQQCAAFNFDILFTGGMIYNAGLRAYGTFAIEIIDHVHIDLAIMGTDGFRDCEGFTSTNINELGFKRHVMNQTEKLIMVTDSSKFHDKAPFTFCKFREFDMLVTNEISQDDLNLVKDIKKIIQV</sequence>
<dbReference type="GO" id="GO:0003700">
    <property type="term" value="F:DNA-binding transcription factor activity"/>
    <property type="evidence" value="ECO:0007669"/>
    <property type="project" value="InterPro"/>
</dbReference>
<dbReference type="PROSITE" id="PS51000">
    <property type="entry name" value="HTH_DEOR_2"/>
    <property type="match status" value="1"/>
</dbReference>
<dbReference type="SUPFAM" id="SSF46785">
    <property type="entry name" value="Winged helix' DNA-binding domain"/>
    <property type="match status" value="1"/>
</dbReference>
<keyword evidence="1" id="KW-0805">Transcription regulation</keyword>
<evidence type="ECO:0000313" key="6">
    <source>
        <dbReference type="Proteomes" id="UP000255523"/>
    </source>
</evidence>
<dbReference type="OrthoDB" id="9797223at2"/>
<dbReference type="PROSITE" id="PS00894">
    <property type="entry name" value="HTH_DEOR_1"/>
    <property type="match status" value="1"/>
</dbReference>
<dbReference type="InterPro" id="IPR036388">
    <property type="entry name" value="WH-like_DNA-bd_sf"/>
</dbReference>
<dbReference type="InterPro" id="IPR036390">
    <property type="entry name" value="WH_DNA-bd_sf"/>
</dbReference>
<dbReference type="Proteomes" id="UP000255523">
    <property type="component" value="Unassembled WGS sequence"/>
</dbReference>
<name>A0A380LKJ2_9FIRM</name>
<evidence type="ECO:0000259" key="4">
    <source>
        <dbReference type="PROSITE" id="PS51000"/>
    </source>
</evidence>
<keyword evidence="6" id="KW-1185">Reference proteome</keyword>
<dbReference type="Pfam" id="PF08220">
    <property type="entry name" value="HTH_DeoR"/>
    <property type="match status" value="1"/>
</dbReference>
<dbReference type="Gene3D" id="1.10.10.10">
    <property type="entry name" value="Winged helix-like DNA-binding domain superfamily/Winged helix DNA-binding domain"/>
    <property type="match status" value="1"/>
</dbReference>
<dbReference type="SMART" id="SM00420">
    <property type="entry name" value="HTH_DEOR"/>
    <property type="match status" value="1"/>
</dbReference>
<evidence type="ECO:0000256" key="3">
    <source>
        <dbReference type="ARBA" id="ARBA00023163"/>
    </source>
</evidence>
<feature type="domain" description="HTH deoR-type" evidence="4">
    <location>
        <begin position="5"/>
        <end position="60"/>
    </location>
</feature>
<evidence type="ECO:0000256" key="1">
    <source>
        <dbReference type="ARBA" id="ARBA00023015"/>
    </source>
</evidence>
<dbReference type="Pfam" id="PF00455">
    <property type="entry name" value="DeoRC"/>
    <property type="match status" value="1"/>
</dbReference>
<dbReference type="GeneID" id="77462287"/>
<dbReference type="PRINTS" id="PR00037">
    <property type="entry name" value="HTHLACR"/>
</dbReference>
<dbReference type="GO" id="GO:0003677">
    <property type="term" value="F:DNA binding"/>
    <property type="evidence" value="ECO:0007669"/>
    <property type="project" value="UniProtKB-KW"/>
</dbReference>
<dbReference type="PANTHER" id="PTHR30363">
    <property type="entry name" value="HTH-TYPE TRANSCRIPTIONAL REGULATOR SRLR-RELATED"/>
    <property type="match status" value="1"/>
</dbReference>